<dbReference type="Gene3D" id="3.30.565.10">
    <property type="entry name" value="Histidine kinase-like ATPase, C-terminal domain"/>
    <property type="match status" value="1"/>
</dbReference>
<organism evidence="2">
    <name type="scientific">uncultured Woeseiaceae bacterium</name>
    <dbReference type="NCBI Taxonomy" id="1983305"/>
    <lineage>
        <taxon>Bacteria</taxon>
        <taxon>Pseudomonadati</taxon>
        <taxon>Pseudomonadota</taxon>
        <taxon>Gammaproteobacteria</taxon>
        <taxon>Woeseiales</taxon>
        <taxon>Woeseiaceae</taxon>
        <taxon>environmental samples</taxon>
    </lineage>
</organism>
<dbReference type="InterPro" id="IPR025474">
    <property type="entry name" value="DUF4325"/>
</dbReference>
<reference evidence="2" key="1">
    <citation type="submission" date="2019-07" db="EMBL/GenBank/DDBJ databases">
        <authorList>
            <person name="Weber M."/>
            <person name="Kostadinov I."/>
            <person name="Kostadinov D I."/>
        </authorList>
    </citation>
    <scope>NUCLEOTIDE SEQUENCE</scope>
    <source>
        <strain evidence="2">Gfbio:sag-sample-m06:053724c1-46a9-4a36-b237-ea2bf867836b</strain>
    </source>
</reference>
<dbReference type="InterPro" id="IPR036890">
    <property type="entry name" value="HATPase_C_sf"/>
</dbReference>
<dbReference type="SUPFAM" id="SSF46785">
    <property type="entry name" value="Winged helix' DNA-binding domain"/>
    <property type="match status" value="1"/>
</dbReference>
<dbReference type="SUPFAM" id="SSF55874">
    <property type="entry name" value="ATPase domain of HSP90 chaperone/DNA topoisomerase II/histidine kinase"/>
    <property type="match status" value="1"/>
</dbReference>
<dbReference type="Pfam" id="PF14213">
    <property type="entry name" value="DUF4325"/>
    <property type="match status" value="1"/>
</dbReference>
<protein>
    <submittedName>
        <fullName evidence="2">Putative Helix-turn-helix, type 11 protein</fullName>
    </submittedName>
</protein>
<dbReference type="InterPro" id="IPR036390">
    <property type="entry name" value="WH_DNA-bd_sf"/>
</dbReference>
<dbReference type="EMBL" id="LR633967">
    <property type="protein sequence ID" value="VUX56003.1"/>
    <property type="molecule type" value="Genomic_DNA"/>
</dbReference>
<feature type="domain" description="DUF4325" evidence="1">
    <location>
        <begin position="278"/>
        <end position="332"/>
    </location>
</feature>
<dbReference type="AlphaFoldDB" id="A0A7D9H610"/>
<gene>
    <name evidence="2" type="ORF">JTBM06_V1_210014</name>
</gene>
<accession>A0A7D9H610</accession>
<sequence>MTPSEKTASTRDSVLAFINGQRSTTSAELVGHLGITRQAINLHLRALINSGQIIKTGTTKAARYLPESAIPVSQKFSNQLDLTGLQESEVYDRVAISLNLSQLRPNVESIVHYAFTEILNNAIDHSTADRCNVEVILDAGKLCFTIGDRGIGAFKSIADKYDLPDEQAAMIELIKGKTTTMPEAHTGEGIFFVSKVADRFFLRSHRIQLEWNRALHDVFVSTPKFKKGTFVRFEIQRDSRTKLETVFEKFAPEAYDYKFQKTRVQVKLLQKEYVSRSEAKRLTFNLHKFSEVELDMFNVRNVGQGFTDEVFRVFTSKYPDVRIRTVNASKNIAAMIRHARGPSAG</sequence>
<name>A0A7D9H610_9GAMM</name>
<evidence type="ECO:0000259" key="1">
    <source>
        <dbReference type="Pfam" id="PF14213"/>
    </source>
</evidence>
<proteinExistence type="predicted"/>
<evidence type="ECO:0000313" key="2">
    <source>
        <dbReference type="EMBL" id="VUX56003.1"/>
    </source>
</evidence>